<evidence type="ECO:0000256" key="3">
    <source>
        <dbReference type="ARBA" id="ARBA00023002"/>
    </source>
</evidence>
<feature type="domain" description="Amine oxidase" evidence="5">
    <location>
        <begin position="11"/>
        <end position="329"/>
    </location>
</feature>
<accession>A0ABQ6I598</accession>
<comment type="pathway">
    <text evidence="1 4">Carotenoid biosynthesis.</text>
</comment>
<dbReference type="PANTHER" id="PTHR43734:SF1">
    <property type="entry name" value="PHYTOENE DESATURASE"/>
    <property type="match status" value="1"/>
</dbReference>
<organism evidence="6 7">
    <name type="scientific">Luteimicrobium album</name>
    <dbReference type="NCBI Taxonomy" id="1054550"/>
    <lineage>
        <taxon>Bacteria</taxon>
        <taxon>Bacillati</taxon>
        <taxon>Actinomycetota</taxon>
        <taxon>Actinomycetes</taxon>
        <taxon>Micrococcales</taxon>
        <taxon>Luteimicrobium</taxon>
    </lineage>
</organism>
<dbReference type="Gene3D" id="3.50.50.60">
    <property type="entry name" value="FAD/NAD(P)-binding domain"/>
    <property type="match status" value="1"/>
</dbReference>
<name>A0ABQ6I598_9MICO</name>
<dbReference type="InterPro" id="IPR036188">
    <property type="entry name" value="FAD/NAD-bd_sf"/>
</dbReference>
<proteinExistence type="inferred from homology"/>
<dbReference type="InterPro" id="IPR014105">
    <property type="entry name" value="Carotenoid/retinoid_OxRdtase"/>
</dbReference>
<dbReference type="InterPro" id="IPR002937">
    <property type="entry name" value="Amino_oxidase"/>
</dbReference>
<dbReference type="PANTHER" id="PTHR43734">
    <property type="entry name" value="PHYTOENE DESATURASE"/>
    <property type="match status" value="1"/>
</dbReference>
<dbReference type="Pfam" id="PF01593">
    <property type="entry name" value="Amino_oxidase"/>
    <property type="match status" value="1"/>
</dbReference>
<keyword evidence="7" id="KW-1185">Reference proteome</keyword>
<evidence type="ECO:0000313" key="7">
    <source>
        <dbReference type="Proteomes" id="UP001157091"/>
    </source>
</evidence>
<dbReference type="EMBL" id="BSUK01000001">
    <property type="protein sequence ID" value="GMA24994.1"/>
    <property type="molecule type" value="Genomic_DNA"/>
</dbReference>
<keyword evidence="3 4" id="KW-0560">Oxidoreductase</keyword>
<dbReference type="NCBIfam" id="TIGR02734">
    <property type="entry name" value="crtI_fam"/>
    <property type="match status" value="1"/>
</dbReference>
<reference evidence="7" key="1">
    <citation type="journal article" date="2019" name="Int. J. Syst. Evol. Microbiol.">
        <title>The Global Catalogue of Microorganisms (GCM) 10K type strain sequencing project: providing services to taxonomists for standard genome sequencing and annotation.</title>
        <authorList>
            <consortium name="The Broad Institute Genomics Platform"/>
            <consortium name="The Broad Institute Genome Sequencing Center for Infectious Disease"/>
            <person name="Wu L."/>
            <person name="Ma J."/>
        </authorList>
    </citation>
    <scope>NUCLEOTIDE SEQUENCE [LARGE SCALE GENOMIC DNA]</scope>
    <source>
        <strain evidence="7">NBRC 106348</strain>
    </source>
</reference>
<evidence type="ECO:0000256" key="1">
    <source>
        <dbReference type="ARBA" id="ARBA00004829"/>
    </source>
</evidence>
<comment type="caution">
    <text evidence="6">The sequence shown here is derived from an EMBL/GenBank/DDBJ whole genome shotgun (WGS) entry which is preliminary data.</text>
</comment>
<dbReference type="Proteomes" id="UP001157091">
    <property type="component" value="Unassembled WGS sequence"/>
</dbReference>
<evidence type="ECO:0000259" key="5">
    <source>
        <dbReference type="Pfam" id="PF01593"/>
    </source>
</evidence>
<comment type="similarity">
    <text evidence="4">Belongs to the carotenoid/retinoid oxidoreductase family.</text>
</comment>
<sequence>MLAYPAVFLGASPYRAPALYHLMSHLDLVEGVRYPRGGFGTLAAALERLAVARGVTIRTLTEAERVVVDPVTPDPSVAPGWRGRRRARGTVRGVVVRDRATGTAELLDADVVVAAGDLHHAETCLLPAPYRTYPERWWRRRDPGPGAVLVCLGVRGRLDALAHHSLVFTADWRANFDAVFGPHRAVPDPASYYVCRPTATDATVAPAGHENLFVLVPVPPDPGLRPDDPRVTALVDRVLADLGRRAGVDDLAARVVVRRVLTPSWFAEHLHAWSGGALGPAHTLRQSALLRGRNASARVDGLVYAGGSTIPGVGLPMCLISAELAARRVASRPDRARAGTAS</sequence>
<evidence type="ECO:0000313" key="6">
    <source>
        <dbReference type="EMBL" id="GMA24994.1"/>
    </source>
</evidence>
<evidence type="ECO:0000256" key="4">
    <source>
        <dbReference type="RuleBase" id="RU362075"/>
    </source>
</evidence>
<evidence type="ECO:0000256" key="2">
    <source>
        <dbReference type="ARBA" id="ARBA00022746"/>
    </source>
</evidence>
<gene>
    <name evidence="6" type="ORF">GCM10025864_27530</name>
</gene>
<dbReference type="SUPFAM" id="SSF51905">
    <property type="entry name" value="FAD/NAD(P)-binding domain"/>
    <property type="match status" value="1"/>
</dbReference>
<keyword evidence="2 4" id="KW-0125">Carotenoid biosynthesis</keyword>
<protein>
    <recommendedName>
        <fullName evidence="5">Amine oxidase domain-containing protein</fullName>
    </recommendedName>
</protein>